<accession>A0A1W1BS69</accession>
<dbReference type="InterPro" id="IPR001950">
    <property type="entry name" value="SUI1"/>
</dbReference>
<proteinExistence type="predicted"/>
<sequence length="114" mass="13053">MSRGKKLDLFIGADFDDGWAEVQSPRKTKTASEILEPQKHRLHFAKEKRRGKVVTLVGPFHLTKESAVALLKKLKKQLGCGGSFKEGFMEFQGEPKEKLRKLLVKEEFRFKNGH</sequence>
<evidence type="ECO:0000313" key="4">
    <source>
        <dbReference type="EMBL" id="SFV56389.1"/>
    </source>
</evidence>
<keyword evidence="4" id="KW-0396">Initiation factor</keyword>
<evidence type="ECO:0000256" key="1">
    <source>
        <dbReference type="ARBA" id="ARBA00022845"/>
    </source>
</evidence>
<dbReference type="GO" id="GO:0006417">
    <property type="term" value="P:regulation of translation"/>
    <property type="evidence" value="ECO:0007669"/>
    <property type="project" value="UniProtKB-KW"/>
</dbReference>
<gene>
    <name evidence="4" type="ORF">MNB_SM-6-149</name>
</gene>
<name>A0A1W1BS69_9ZZZZ</name>
<dbReference type="GO" id="GO:0003743">
    <property type="term" value="F:translation initiation factor activity"/>
    <property type="evidence" value="ECO:0007669"/>
    <property type="project" value="UniProtKB-KW"/>
</dbReference>
<dbReference type="Pfam" id="PF01253">
    <property type="entry name" value="SUI1"/>
    <property type="match status" value="1"/>
</dbReference>
<protein>
    <submittedName>
        <fullName evidence="4">Translation initiation factor SUI1-related protein</fullName>
    </submittedName>
</protein>
<dbReference type="CDD" id="cd11567">
    <property type="entry name" value="YciH_like"/>
    <property type="match status" value="1"/>
</dbReference>
<dbReference type="InterPro" id="IPR005872">
    <property type="entry name" value="SUI1_arc_bac"/>
</dbReference>
<dbReference type="EMBL" id="FPHK01000020">
    <property type="protein sequence ID" value="SFV56389.1"/>
    <property type="molecule type" value="Genomic_DNA"/>
</dbReference>
<dbReference type="SUPFAM" id="SSF55159">
    <property type="entry name" value="eIF1-like"/>
    <property type="match status" value="1"/>
</dbReference>
<reference evidence="4" key="1">
    <citation type="submission" date="2016-10" db="EMBL/GenBank/DDBJ databases">
        <authorList>
            <person name="de Groot N.N."/>
        </authorList>
    </citation>
    <scope>NUCLEOTIDE SEQUENCE</scope>
</reference>
<dbReference type="PROSITE" id="PS50296">
    <property type="entry name" value="SUI1"/>
    <property type="match status" value="1"/>
</dbReference>
<feature type="domain" description="SUI1" evidence="3">
    <location>
        <begin position="47"/>
        <end position="107"/>
    </location>
</feature>
<keyword evidence="1" id="KW-0810">Translation regulation</keyword>
<dbReference type="PIRSF" id="PIRSF037511">
    <property type="entry name" value="Transl_init_SUI1_pro"/>
    <property type="match status" value="1"/>
</dbReference>
<evidence type="ECO:0000256" key="2">
    <source>
        <dbReference type="ARBA" id="ARBA00022917"/>
    </source>
</evidence>
<organism evidence="4">
    <name type="scientific">hydrothermal vent metagenome</name>
    <dbReference type="NCBI Taxonomy" id="652676"/>
    <lineage>
        <taxon>unclassified sequences</taxon>
        <taxon>metagenomes</taxon>
        <taxon>ecological metagenomes</taxon>
    </lineage>
</organism>
<dbReference type="InterPro" id="IPR036877">
    <property type="entry name" value="SUI1_dom_sf"/>
</dbReference>
<evidence type="ECO:0000259" key="3">
    <source>
        <dbReference type="PROSITE" id="PS50296"/>
    </source>
</evidence>
<dbReference type="AlphaFoldDB" id="A0A1W1BS69"/>
<dbReference type="Gene3D" id="3.30.780.10">
    <property type="entry name" value="SUI1-like domain"/>
    <property type="match status" value="1"/>
</dbReference>
<keyword evidence="2" id="KW-0648">Protein biosynthesis</keyword>